<evidence type="ECO:0000313" key="5">
    <source>
        <dbReference type="EMBL" id="BAR60627.1"/>
    </source>
</evidence>
<accession>A0A0E4BTU0</accession>
<dbReference type="PANTHER" id="PTHR43649:SF14">
    <property type="entry name" value="BLR3389 PROTEIN"/>
    <property type="match status" value="1"/>
</dbReference>
<reference evidence="5 6" key="1">
    <citation type="submission" date="2014-11" db="EMBL/GenBank/DDBJ databases">
        <title>Symbiosis island explosion on the genome of extra-slow-growing strains of soybean bradyrhizobia with massive insertion sequences.</title>
        <authorList>
            <person name="Iida T."/>
            <person name="Minamisawa K."/>
        </authorList>
    </citation>
    <scope>NUCLEOTIDE SEQUENCE [LARGE SCALE GENOMIC DNA]</scope>
    <source>
        <strain evidence="5 6">NK6</strain>
    </source>
</reference>
<dbReference type="AlphaFoldDB" id="A0A0E4BTU0"/>
<dbReference type="EMBL" id="AP014685">
    <property type="protein sequence ID" value="BAR60627.1"/>
    <property type="molecule type" value="Genomic_DNA"/>
</dbReference>
<evidence type="ECO:0000313" key="6">
    <source>
        <dbReference type="Proteomes" id="UP000063308"/>
    </source>
</evidence>
<name>A0A0E4BTU0_9BRAD</name>
<comment type="subcellular location">
    <subcellularLocation>
        <location evidence="1">Periplasm</location>
    </subcellularLocation>
</comment>
<evidence type="ECO:0000256" key="2">
    <source>
        <dbReference type="ARBA" id="ARBA00008520"/>
    </source>
</evidence>
<keyword evidence="3" id="KW-0574">Periplasm</keyword>
<sequence>MMRLLGKLGLAAAACLLWANSAAADTTVKWLHIEANPAQVKIWEEVARAYEASHPGVKVEMQFLENEAYKAKLPTILQSKDRPNIIYSWAGGVLKAQIEAGVLDDITDSVKGYSDSLTPAALAAFTGNGRVYGLPTALSQVGFLCNRELMAKAKVDPAGIKSWDDLLAAVKTLKAAGVTPIVVGGADKWPLHFYWTHLAVRIGGKPAFDAALRGENGGFAGETFQKSGELFKQLVDLQPFQNGFLGFKNPQAVGYFGDGKAAMTLAISTVYHLQRALAADKVGLSEDKICWFDFPVVSGGKGAPTDTLGGITGWLITKGSPKEAVDFLKYFVSRDVQTRLAAGNFIIPVVQGADAGLNNSFMKLIAANLAKSNYHQNFYDQSLGPSVGRVVNDVTAEIAGGSMSPQDAAKAIEAAWKQGN</sequence>
<dbReference type="SUPFAM" id="SSF53850">
    <property type="entry name" value="Periplasmic binding protein-like II"/>
    <property type="match status" value="1"/>
</dbReference>
<dbReference type="Pfam" id="PF01547">
    <property type="entry name" value="SBP_bac_1"/>
    <property type="match status" value="1"/>
</dbReference>
<evidence type="ECO:0000256" key="3">
    <source>
        <dbReference type="ARBA" id="ARBA00022764"/>
    </source>
</evidence>
<keyword evidence="4" id="KW-0732">Signal</keyword>
<evidence type="ECO:0000256" key="4">
    <source>
        <dbReference type="SAM" id="SignalP"/>
    </source>
</evidence>
<dbReference type="GO" id="GO:0042597">
    <property type="term" value="C:periplasmic space"/>
    <property type="evidence" value="ECO:0007669"/>
    <property type="project" value="UniProtKB-SubCell"/>
</dbReference>
<organism evidence="5 6">
    <name type="scientific">Bradyrhizobium diazoefficiens</name>
    <dbReference type="NCBI Taxonomy" id="1355477"/>
    <lineage>
        <taxon>Bacteria</taxon>
        <taxon>Pseudomonadati</taxon>
        <taxon>Pseudomonadota</taxon>
        <taxon>Alphaproteobacteria</taxon>
        <taxon>Hyphomicrobiales</taxon>
        <taxon>Nitrobacteraceae</taxon>
        <taxon>Bradyrhizobium</taxon>
    </lineage>
</organism>
<dbReference type="PANTHER" id="PTHR43649">
    <property type="entry name" value="ARABINOSE-BINDING PROTEIN-RELATED"/>
    <property type="match status" value="1"/>
</dbReference>
<feature type="signal peptide" evidence="4">
    <location>
        <begin position="1"/>
        <end position="24"/>
    </location>
</feature>
<protein>
    <submittedName>
        <fullName evidence="5">ABC transporter substrate-binding protein</fullName>
    </submittedName>
</protein>
<comment type="similarity">
    <text evidence="2">Belongs to the bacterial solute-binding protein 1 family.</text>
</comment>
<dbReference type="Gene3D" id="3.40.190.10">
    <property type="entry name" value="Periplasmic binding protein-like II"/>
    <property type="match status" value="2"/>
</dbReference>
<evidence type="ECO:0000256" key="1">
    <source>
        <dbReference type="ARBA" id="ARBA00004418"/>
    </source>
</evidence>
<feature type="chain" id="PRO_5002418994" evidence="4">
    <location>
        <begin position="25"/>
        <end position="420"/>
    </location>
</feature>
<dbReference type="InterPro" id="IPR050490">
    <property type="entry name" value="Bact_solute-bd_prot1"/>
</dbReference>
<proteinExistence type="inferred from homology"/>
<dbReference type="Proteomes" id="UP000063308">
    <property type="component" value="Chromosome"/>
</dbReference>
<dbReference type="InterPro" id="IPR006059">
    <property type="entry name" value="SBP"/>
</dbReference>
<gene>
    <name evidence="5" type="ORF">NK6_7476</name>
</gene>